<evidence type="ECO:0000313" key="2">
    <source>
        <dbReference type="WBParaSite" id="ES5_v2.g29439.t1"/>
    </source>
</evidence>
<dbReference type="WBParaSite" id="ES5_v2.g29439.t1">
    <property type="protein sequence ID" value="ES5_v2.g29439.t1"/>
    <property type="gene ID" value="ES5_v2.g29439"/>
</dbReference>
<reference evidence="2" key="1">
    <citation type="submission" date="2022-11" db="UniProtKB">
        <authorList>
            <consortium name="WormBaseParasite"/>
        </authorList>
    </citation>
    <scope>IDENTIFICATION</scope>
</reference>
<organism evidence="1 2">
    <name type="scientific">Panagrolaimus sp. ES5</name>
    <dbReference type="NCBI Taxonomy" id="591445"/>
    <lineage>
        <taxon>Eukaryota</taxon>
        <taxon>Metazoa</taxon>
        <taxon>Ecdysozoa</taxon>
        <taxon>Nematoda</taxon>
        <taxon>Chromadorea</taxon>
        <taxon>Rhabditida</taxon>
        <taxon>Tylenchina</taxon>
        <taxon>Panagrolaimomorpha</taxon>
        <taxon>Panagrolaimoidea</taxon>
        <taxon>Panagrolaimidae</taxon>
        <taxon>Panagrolaimus</taxon>
    </lineage>
</organism>
<evidence type="ECO:0000313" key="1">
    <source>
        <dbReference type="Proteomes" id="UP000887579"/>
    </source>
</evidence>
<sequence>MKRICLRGLDGETTKAVKKEALLQRAVKNHQNVLKYLTMRAVGDVFELYLEYADGGELFDQIEPDYGMEPARAQFFFRQLLNGLGYIHACGIVHRDVKPENLLLTKNNTLKISDFGMATVFRHQGSQRLLETRCGTMPYAAPEVLQGGY</sequence>
<dbReference type="Proteomes" id="UP000887579">
    <property type="component" value="Unplaced"/>
</dbReference>
<name>A0AC34GID2_9BILA</name>
<proteinExistence type="predicted"/>
<accession>A0AC34GID2</accession>
<protein>
    <submittedName>
        <fullName evidence="2">Protein kinase domain-containing protein</fullName>
    </submittedName>
</protein>